<evidence type="ECO:0000256" key="1">
    <source>
        <dbReference type="SAM" id="MobiDB-lite"/>
    </source>
</evidence>
<proteinExistence type="predicted"/>
<name>A0AAD9I5H2_9PEZI</name>
<dbReference type="AlphaFoldDB" id="A0AAD9I5H2"/>
<dbReference type="EMBL" id="JAQQPM010000005">
    <property type="protein sequence ID" value="KAK2071396.1"/>
    <property type="molecule type" value="Genomic_DNA"/>
</dbReference>
<feature type="region of interest" description="Disordered" evidence="1">
    <location>
        <begin position="246"/>
        <end position="265"/>
    </location>
</feature>
<protein>
    <recommendedName>
        <fullName evidence="4">RING-type domain-containing protein</fullName>
    </recommendedName>
</protein>
<evidence type="ECO:0000313" key="2">
    <source>
        <dbReference type="EMBL" id="KAK2071396.1"/>
    </source>
</evidence>
<organism evidence="2 3">
    <name type="scientific">Phyllachora maydis</name>
    <dbReference type="NCBI Taxonomy" id="1825666"/>
    <lineage>
        <taxon>Eukaryota</taxon>
        <taxon>Fungi</taxon>
        <taxon>Dikarya</taxon>
        <taxon>Ascomycota</taxon>
        <taxon>Pezizomycotina</taxon>
        <taxon>Sordariomycetes</taxon>
        <taxon>Sordariomycetidae</taxon>
        <taxon>Phyllachorales</taxon>
        <taxon>Phyllachoraceae</taxon>
        <taxon>Phyllachora</taxon>
    </lineage>
</organism>
<dbReference type="InterPro" id="IPR013083">
    <property type="entry name" value="Znf_RING/FYVE/PHD"/>
</dbReference>
<evidence type="ECO:0008006" key="4">
    <source>
        <dbReference type="Google" id="ProtNLM"/>
    </source>
</evidence>
<dbReference type="Proteomes" id="UP001217918">
    <property type="component" value="Unassembled WGS sequence"/>
</dbReference>
<keyword evidence="3" id="KW-1185">Reference proteome</keyword>
<sequence length="470" mass="50569">MFLPEGASFTSFSGEMIAPTLKQKSITYLWPGIQPPSDDGVYQNVLSGATGSWTLFSLYCCDNPTLPWGSDIAIQDNEPTTFTNTLRADGNWEGTIAGMTSQNTATDSFPVGDKLYNQVLWAVELWDGAPWNFGTLSFRNINLTATGTTDTTWCDNGPQSIDGRTVFTSDGVSSSVDGNAPMLAKMSAQPKKPKHVETSYYPDILAYQESPAQDTLPVPAPICPVCTTPRKPYKCHAHKQLALHGHGAAPPSARCPHAPDPDPDPDAETAALLPCGHLVGSRCLAALVRAACPGAQDPWAGDWTGSLPCPVCRAAVRRDPDLCGHGIVFRLLERRAGEAEGQAAPAPATTPQGGRLKDVCLTCDWRCALDRYARAVNDSRARQGMAPLGLDEVKALPGYVGHCARFLEKITKDGSRLWSVRPSARRLVEELESTVSRGRHPEYSIESESSESFVCKDALVIEKGGASTHA</sequence>
<gene>
    <name evidence="2" type="ORF">P8C59_005824</name>
</gene>
<reference evidence="2" key="1">
    <citation type="journal article" date="2023" name="Mol. Plant Microbe Interact.">
        <title>Elucidating the Obligate Nature and Biological Capacity of an Invasive Fungal Corn Pathogen.</title>
        <authorList>
            <person name="MacCready J.S."/>
            <person name="Roggenkamp E.M."/>
            <person name="Gdanetz K."/>
            <person name="Chilvers M.I."/>
        </authorList>
    </citation>
    <scope>NUCLEOTIDE SEQUENCE</scope>
    <source>
        <strain evidence="2">PM02</strain>
    </source>
</reference>
<dbReference type="Gene3D" id="3.30.40.10">
    <property type="entry name" value="Zinc/RING finger domain, C3HC4 (zinc finger)"/>
    <property type="match status" value="1"/>
</dbReference>
<comment type="caution">
    <text evidence="2">The sequence shown here is derived from an EMBL/GenBank/DDBJ whole genome shotgun (WGS) entry which is preliminary data.</text>
</comment>
<evidence type="ECO:0000313" key="3">
    <source>
        <dbReference type="Proteomes" id="UP001217918"/>
    </source>
</evidence>
<accession>A0AAD9I5H2</accession>